<dbReference type="GO" id="GO:0000976">
    <property type="term" value="F:transcription cis-regulatory region binding"/>
    <property type="evidence" value="ECO:0007669"/>
    <property type="project" value="TreeGrafter"/>
</dbReference>
<keyword evidence="3 5" id="KW-0238">DNA-binding</keyword>
<dbReference type="InterPro" id="IPR001867">
    <property type="entry name" value="OmpR/PhoB-type_DNA-bd"/>
</dbReference>
<feature type="DNA-binding region" description="OmpR/PhoB-type" evidence="5">
    <location>
        <begin position="127"/>
        <end position="232"/>
    </location>
</feature>
<comment type="caution">
    <text evidence="8">The sequence shown here is derived from an EMBL/GenBank/DDBJ whole genome shotgun (WGS) entry which is preliminary data.</text>
</comment>
<dbReference type="PROSITE" id="PS51755">
    <property type="entry name" value="OMPR_PHOB"/>
    <property type="match status" value="1"/>
</dbReference>
<dbReference type="InterPro" id="IPR039420">
    <property type="entry name" value="WalR-like"/>
</dbReference>
<dbReference type="AlphaFoldDB" id="A0A8J3NAC8"/>
<dbReference type="Gene3D" id="3.40.50.2300">
    <property type="match status" value="1"/>
</dbReference>
<organism evidence="8 9">
    <name type="scientific">Actinocatenispora rupis</name>
    <dbReference type="NCBI Taxonomy" id="519421"/>
    <lineage>
        <taxon>Bacteria</taxon>
        <taxon>Bacillati</taxon>
        <taxon>Actinomycetota</taxon>
        <taxon>Actinomycetes</taxon>
        <taxon>Micromonosporales</taxon>
        <taxon>Micromonosporaceae</taxon>
        <taxon>Actinocatenispora</taxon>
    </lineage>
</organism>
<dbReference type="Pfam" id="PF00072">
    <property type="entry name" value="Response_reg"/>
    <property type="match status" value="1"/>
</dbReference>
<feature type="domain" description="OmpR/PhoB-type" evidence="7">
    <location>
        <begin position="127"/>
        <end position="232"/>
    </location>
</feature>
<dbReference type="PANTHER" id="PTHR48111">
    <property type="entry name" value="REGULATOR OF RPOS"/>
    <property type="match status" value="1"/>
</dbReference>
<dbReference type="SMART" id="SM00448">
    <property type="entry name" value="REC"/>
    <property type="match status" value="1"/>
</dbReference>
<dbReference type="PANTHER" id="PTHR48111:SF40">
    <property type="entry name" value="PHOSPHATE REGULON TRANSCRIPTIONAL REGULATORY PROTEIN PHOB"/>
    <property type="match status" value="1"/>
</dbReference>
<name>A0A8J3NAC8_9ACTN</name>
<dbReference type="SMART" id="SM00862">
    <property type="entry name" value="Trans_reg_C"/>
    <property type="match status" value="1"/>
</dbReference>
<evidence type="ECO:0000259" key="7">
    <source>
        <dbReference type="PROSITE" id="PS51755"/>
    </source>
</evidence>
<dbReference type="CDD" id="cd00383">
    <property type="entry name" value="trans_reg_C"/>
    <property type="match status" value="1"/>
</dbReference>
<dbReference type="Proteomes" id="UP000612808">
    <property type="component" value="Unassembled WGS sequence"/>
</dbReference>
<evidence type="ECO:0000256" key="3">
    <source>
        <dbReference type="ARBA" id="ARBA00023125"/>
    </source>
</evidence>
<keyword evidence="2" id="KW-0902">Two-component regulatory system</keyword>
<dbReference type="InterPro" id="IPR016032">
    <property type="entry name" value="Sig_transdc_resp-reg_C-effctor"/>
</dbReference>
<dbReference type="InterPro" id="IPR036388">
    <property type="entry name" value="WH-like_DNA-bd_sf"/>
</dbReference>
<dbReference type="InterPro" id="IPR011006">
    <property type="entry name" value="CheY-like_superfamily"/>
</dbReference>
<evidence type="ECO:0000313" key="8">
    <source>
        <dbReference type="EMBL" id="GID09575.1"/>
    </source>
</evidence>
<gene>
    <name evidence="8" type="ORF">Aru02nite_04640</name>
</gene>
<accession>A0A8J3NAC8</accession>
<keyword evidence="9" id="KW-1185">Reference proteome</keyword>
<dbReference type="SUPFAM" id="SSF46894">
    <property type="entry name" value="C-terminal effector domain of the bipartite response regulators"/>
    <property type="match status" value="1"/>
</dbReference>
<dbReference type="Pfam" id="PF00486">
    <property type="entry name" value="Trans_reg_C"/>
    <property type="match status" value="1"/>
</dbReference>
<feature type="modified residue" description="4-aspartylphosphate" evidence="4">
    <location>
        <position position="52"/>
    </location>
</feature>
<dbReference type="SUPFAM" id="SSF52172">
    <property type="entry name" value="CheY-like"/>
    <property type="match status" value="1"/>
</dbReference>
<dbReference type="GO" id="GO:0005829">
    <property type="term" value="C:cytosol"/>
    <property type="evidence" value="ECO:0007669"/>
    <property type="project" value="TreeGrafter"/>
</dbReference>
<dbReference type="EMBL" id="BOMB01000001">
    <property type="protein sequence ID" value="GID09575.1"/>
    <property type="molecule type" value="Genomic_DNA"/>
</dbReference>
<dbReference type="RefSeq" id="WP_203654424.1">
    <property type="nucleotide sequence ID" value="NZ_BAAAZM010000010.1"/>
</dbReference>
<keyword evidence="1 4" id="KW-0597">Phosphoprotein</keyword>
<dbReference type="GO" id="GO:0032993">
    <property type="term" value="C:protein-DNA complex"/>
    <property type="evidence" value="ECO:0007669"/>
    <property type="project" value="TreeGrafter"/>
</dbReference>
<proteinExistence type="predicted"/>
<evidence type="ECO:0000256" key="5">
    <source>
        <dbReference type="PROSITE-ProRule" id="PRU01091"/>
    </source>
</evidence>
<evidence type="ECO:0000256" key="1">
    <source>
        <dbReference type="ARBA" id="ARBA00022553"/>
    </source>
</evidence>
<protein>
    <submittedName>
        <fullName evidence="8">DNA-binding response regulator</fullName>
    </submittedName>
</protein>
<dbReference type="GO" id="GO:0006355">
    <property type="term" value="P:regulation of DNA-templated transcription"/>
    <property type="evidence" value="ECO:0007669"/>
    <property type="project" value="InterPro"/>
</dbReference>
<evidence type="ECO:0000313" key="9">
    <source>
        <dbReference type="Proteomes" id="UP000612808"/>
    </source>
</evidence>
<dbReference type="Gene3D" id="1.10.10.10">
    <property type="entry name" value="Winged helix-like DNA-binding domain superfamily/Winged helix DNA-binding domain"/>
    <property type="match status" value="1"/>
</dbReference>
<evidence type="ECO:0000256" key="4">
    <source>
        <dbReference type="PROSITE-ProRule" id="PRU00169"/>
    </source>
</evidence>
<dbReference type="PROSITE" id="PS50110">
    <property type="entry name" value="RESPONSE_REGULATORY"/>
    <property type="match status" value="1"/>
</dbReference>
<sequence length="233" mass="25523">MARLLVVEDDATIGGLLEPGLRAHGHEVRWVRSGQDALSAAASAEFDLVLLDLGLPDLDGVEVCRRLRAAQPGSVLVILTARREEMDVVVGLEAGADDYLTKPFRFAELLARIRAHLRRGAPAPSQEPALRVGELVVDTAARRVTLAGTEVMLRAKEFDLLARLAEEPGVAVSRERLMSDVWDENWFGSTKTLDVHMAAVRRRLSDAEHERGDGTTAPRITTLRGRGYRMEAG</sequence>
<dbReference type="GO" id="GO:0000156">
    <property type="term" value="F:phosphorelay response regulator activity"/>
    <property type="evidence" value="ECO:0007669"/>
    <property type="project" value="TreeGrafter"/>
</dbReference>
<reference evidence="8" key="1">
    <citation type="submission" date="2021-01" db="EMBL/GenBank/DDBJ databases">
        <title>Whole genome shotgun sequence of Actinocatenispora rupis NBRC 107355.</title>
        <authorList>
            <person name="Komaki H."/>
            <person name="Tamura T."/>
        </authorList>
    </citation>
    <scope>NUCLEOTIDE SEQUENCE</scope>
    <source>
        <strain evidence="8">NBRC 107355</strain>
    </source>
</reference>
<feature type="domain" description="Response regulatory" evidence="6">
    <location>
        <begin position="3"/>
        <end position="117"/>
    </location>
</feature>
<dbReference type="Gene3D" id="6.10.250.690">
    <property type="match status" value="1"/>
</dbReference>
<evidence type="ECO:0000259" key="6">
    <source>
        <dbReference type="PROSITE" id="PS50110"/>
    </source>
</evidence>
<evidence type="ECO:0000256" key="2">
    <source>
        <dbReference type="ARBA" id="ARBA00023012"/>
    </source>
</evidence>
<dbReference type="InterPro" id="IPR001789">
    <property type="entry name" value="Sig_transdc_resp-reg_receiver"/>
</dbReference>